<evidence type="ECO:0000256" key="7">
    <source>
        <dbReference type="ARBA" id="ARBA00022729"/>
    </source>
</evidence>
<name>A0A6V8NCT6_9BACT</name>
<keyword evidence="11" id="KW-0720">Serine protease</keyword>
<dbReference type="InterPro" id="IPR001940">
    <property type="entry name" value="Peptidase_S1C"/>
</dbReference>
<dbReference type="Proteomes" id="UP000587586">
    <property type="component" value="Unassembled WGS sequence"/>
</dbReference>
<dbReference type="PRINTS" id="PR00834">
    <property type="entry name" value="PROTEASES2C"/>
</dbReference>
<dbReference type="GO" id="GO:0042597">
    <property type="term" value="C:periplasmic space"/>
    <property type="evidence" value="ECO:0007669"/>
    <property type="project" value="UniProtKB-SubCell"/>
</dbReference>
<evidence type="ECO:0000256" key="5">
    <source>
        <dbReference type="ARBA" id="ARBA00013958"/>
    </source>
</evidence>
<gene>
    <name evidence="17" type="primary">degP_2</name>
    <name evidence="17" type="ORF">GMLC_39250</name>
</gene>
<dbReference type="InterPro" id="IPR036034">
    <property type="entry name" value="PDZ_sf"/>
</dbReference>
<proteinExistence type="inferred from homology"/>
<keyword evidence="6" id="KW-0645">Protease</keyword>
<reference evidence="18" key="1">
    <citation type="submission" date="2020-06" db="EMBL/GenBank/DDBJ databases">
        <title>Draft genomic sequecing of Geomonas sp. Red745.</title>
        <authorList>
            <person name="Itoh H."/>
            <person name="Xu Z.X."/>
            <person name="Ushijima N."/>
            <person name="Masuda Y."/>
            <person name="Shiratori Y."/>
            <person name="Senoo K."/>
        </authorList>
    </citation>
    <scope>NUCLEOTIDE SEQUENCE [LARGE SCALE GENOMIC DNA]</scope>
    <source>
        <strain evidence="18">Red745</strain>
    </source>
</reference>
<evidence type="ECO:0000313" key="17">
    <source>
        <dbReference type="EMBL" id="GFO70346.1"/>
    </source>
</evidence>
<keyword evidence="12" id="KW-0346">Stress response</keyword>
<feature type="domain" description="PDZ" evidence="16">
    <location>
        <begin position="258"/>
        <end position="354"/>
    </location>
</feature>
<dbReference type="AlphaFoldDB" id="A0A6V8NCT6"/>
<keyword evidence="18" id="KW-1185">Reference proteome</keyword>
<evidence type="ECO:0000256" key="6">
    <source>
        <dbReference type="ARBA" id="ARBA00022670"/>
    </source>
</evidence>
<dbReference type="SMART" id="SM00228">
    <property type="entry name" value="PDZ"/>
    <property type="match status" value="2"/>
</dbReference>
<dbReference type="SUPFAM" id="SSF50156">
    <property type="entry name" value="PDZ domain-like"/>
    <property type="match status" value="2"/>
</dbReference>
<comment type="caution">
    <text evidence="17">The sequence shown here is derived from an EMBL/GenBank/DDBJ whole genome shotgun (WGS) entry which is preliminary data.</text>
</comment>
<evidence type="ECO:0000256" key="2">
    <source>
        <dbReference type="ARBA" id="ARBA00004418"/>
    </source>
</evidence>
<dbReference type="InterPro" id="IPR041489">
    <property type="entry name" value="PDZ_6"/>
</dbReference>
<dbReference type="SUPFAM" id="SSF50494">
    <property type="entry name" value="Trypsin-like serine proteases"/>
    <property type="match status" value="1"/>
</dbReference>
<evidence type="ECO:0000256" key="12">
    <source>
        <dbReference type="ARBA" id="ARBA00023016"/>
    </source>
</evidence>
<dbReference type="Gene3D" id="2.40.10.120">
    <property type="match status" value="1"/>
</dbReference>
<dbReference type="Pfam" id="PF13365">
    <property type="entry name" value="Trypsin_2"/>
    <property type="match status" value="1"/>
</dbReference>
<keyword evidence="9" id="KW-0574">Periplasm</keyword>
<dbReference type="PANTHER" id="PTHR22939:SF130">
    <property type="entry name" value="PERIPLASMIC SERINE ENDOPROTEASE DEGP-LIKE-RELATED"/>
    <property type="match status" value="1"/>
</dbReference>
<evidence type="ECO:0000256" key="3">
    <source>
        <dbReference type="ARBA" id="ARBA00010541"/>
    </source>
</evidence>
<feature type="binding site" evidence="15">
    <location>
        <position position="117"/>
    </location>
    <ligand>
        <name>substrate</name>
    </ligand>
</feature>
<feature type="domain" description="PDZ" evidence="16">
    <location>
        <begin position="389"/>
        <end position="465"/>
    </location>
</feature>
<keyword evidence="7" id="KW-0732">Signal</keyword>
<feature type="active site" description="Charge relay system" evidence="14">
    <location>
        <position position="222"/>
    </location>
</feature>
<dbReference type="Pfam" id="PF13180">
    <property type="entry name" value="PDZ_2"/>
    <property type="match status" value="1"/>
</dbReference>
<protein>
    <recommendedName>
        <fullName evidence="5">Probable periplasmic serine endoprotease DegP-like</fullName>
        <ecNumber evidence="4">3.4.21.107</ecNumber>
    </recommendedName>
    <alternativeName>
        <fullName evidence="13">Protease Do</fullName>
    </alternativeName>
</protein>
<dbReference type="InterPro" id="IPR001478">
    <property type="entry name" value="PDZ"/>
</dbReference>
<dbReference type="GO" id="GO:0004252">
    <property type="term" value="F:serine-type endopeptidase activity"/>
    <property type="evidence" value="ECO:0007669"/>
    <property type="project" value="InterPro"/>
</dbReference>
<dbReference type="PROSITE" id="PS50106">
    <property type="entry name" value="PDZ"/>
    <property type="match status" value="2"/>
</dbReference>
<dbReference type="EMBL" id="BLXZ01000009">
    <property type="protein sequence ID" value="GFO70346.1"/>
    <property type="molecule type" value="Genomic_DNA"/>
</dbReference>
<keyword evidence="10" id="KW-0378">Hydrolase</keyword>
<evidence type="ECO:0000256" key="14">
    <source>
        <dbReference type="PIRSR" id="PIRSR611782-1"/>
    </source>
</evidence>
<comment type="catalytic activity">
    <reaction evidence="1">
        <text>Acts on substrates that are at least partially unfolded. The cleavage site P1 residue is normally between a pair of hydrophobic residues, such as Val-|-Val.</text>
        <dbReference type="EC" id="3.4.21.107"/>
    </reaction>
</comment>
<evidence type="ECO:0000256" key="10">
    <source>
        <dbReference type="ARBA" id="ARBA00022801"/>
    </source>
</evidence>
<evidence type="ECO:0000256" key="13">
    <source>
        <dbReference type="ARBA" id="ARBA00032850"/>
    </source>
</evidence>
<feature type="active site" description="Charge relay system" evidence="14">
    <location>
        <position position="147"/>
    </location>
</feature>
<comment type="subcellular location">
    <subcellularLocation>
        <location evidence="2">Periplasm</location>
    </subcellularLocation>
</comment>
<dbReference type="EC" id="3.4.21.107" evidence="4"/>
<sequence>MNLWHTVRPKALLALCTLFLVLPFGCERQGRSEVAGIPPSFAELAARVTPAVVNISTTSTVTVPGNPFRHFLGPEDDSPLGEFLKRFRDLPDREMKQQSLGSGIIVTRDGYIVTNNHMVQGSEEIKVKISDGRELKARVVGRDAKTDLALLKISTRFQDLPVLTLGDSDRMRVGDWVLAVGNPFGLEHTVTQGIISATGRVIGSGPYDSFLQTDTPINPGNSGGPLVNLKGEVVGITTAIVSGGQGIGFAIPSTLAKRVIAQLQARGRVVRGWIGAGVQNVTPEIARSFNLKEAKGALVGEVEPGSPAQHAGIRQGDVISAFAGKHVNDGGELTRLVAETAVGERVTVLVVRDGLELGKTLVVRELREEQEKPKPHPAAGVGSGPGLRVAELTESLREHSGIEEQSGVAVVELEPGGRAEEAGVQLGDLVLEVNRKPVRTLVEYQAALREAPSGEPLLLLLKRSGKTLYASLEPEAQAEPEK</sequence>
<evidence type="ECO:0000256" key="15">
    <source>
        <dbReference type="PIRSR" id="PIRSR611782-2"/>
    </source>
</evidence>
<evidence type="ECO:0000256" key="9">
    <source>
        <dbReference type="ARBA" id="ARBA00022764"/>
    </source>
</evidence>
<dbReference type="Gene3D" id="2.30.42.10">
    <property type="match status" value="2"/>
</dbReference>
<dbReference type="CDD" id="cd10839">
    <property type="entry name" value="cpPDZ1_DegP-like"/>
    <property type="match status" value="1"/>
</dbReference>
<evidence type="ECO:0000256" key="11">
    <source>
        <dbReference type="ARBA" id="ARBA00022825"/>
    </source>
</evidence>
<accession>A0A6V8NCT6</accession>
<comment type="similarity">
    <text evidence="3">Belongs to the peptidase S1C family.</text>
</comment>
<evidence type="ECO:0000256" key="1">
    <source>
        <dbReference type="ARBA" id="ARBA00001772"/>
    </source>
</evidence>
<feature type="binding site" evidence="15">
    <location>
        <position position="147"/>
    </location>
    <ligand>
        <name>substrate</name>
    </ligand>
</feature>
<dbReference type="InterPro" id="IPR011782">
    <property type="entry name" value="Pept_S1C_Do"/>
</dbReference>
<evidence type="ECO:0000256" key="4">
    <source>
        <dbReference type="ARBA" id="ARBA00013035"/>
    </source>
</evidence>
<dbReference type="Pfam" id="PF17820">
    <property type="entry name" value="PDZ_6"/>
    <property type="match status" value="1"/>
</dbReference>
<dbReference type="RefSeq" id="WP_183362956.1">
    <property type="nucleotide sequence ID" value="NZ_BLXZ01000009.1"/>
</dbReference>
<keyword evidence="8" id="KW-0677">Repeat</keyword>
<dbReference type="InterPro" id="IPR009003">
    <property type="entry name" value="Peptidase_S1_PA"/>
</dbReference>
<organism evidence="17 18">
    <name type="scientific">Geomonas limicola</name>
    <dbReference type="NCBI Taxonomy" id="2740186"/>
    <lineage>
        <taxon>Bacteria</taxon>
        <taxon>Pseudomonadati</taxon>
        <taxon>Thermodesulfobacteriota</taxon>
        <taxon>Desulfuromonadia</taxon>
        <taxon>Geobacterales</taxon>
        <taxon>Geobacteraceae</taxon>
        <taxon>Geomonas</taxon>
    </lineage>
</organism>
<feature type="binding site" evidence="15">
    <location>
        <begin position="220"/>
        <end position="222"/>
    </location>
    <ligand>
        <name>substrate</name>
    </ligand>
</feature>
<dbReference type="NCBIfam" id="TIGR02037">
    <property type="entry name" value="degP_htrA_DO"/>
    <property type="match status" value="1"/>
</dbReference>
<evidence type="ECO:0000259" key="16">
    <source>
        <dbReference type="PROSITE" id="PS50106"/>
    </source>
</evidence>
<dbReference type="GO" id="GO:0006508">
    <property type="term" value="P:proteolysis"/>
    <property type="evidence" value="ECO:0007669"/>
    <property type="project" value="UniProtKB-KW"/>
</dbReference>
<evidence type="ECO:0000313" key="18">
    <source>
        <dbReference type="Proteomes" id="UP000587586"/>
    </source>
</evidence>
<evidence type="ECO:0000256" key="8">
    <source>
        <dbReference type="ARBA" id="ARBA00022737"/>
    </source>
</evidence>
<feature type="active site" description="Charge relay system" evidence="14">
    <location>
        <position position="117"/>
    </location>
</feature>
<dbReference type="PANTHER" id="PTHR22939">
    <property type="entry name" value="SERINE PROTEASE FAMILY S1C HTRA-RELATED"/>
    <property type="match status" value="1"/>
</dbReference>